<name>A0AA38M935_9CUCU</name>
<dbReference type="EMBL" id="JALNTZ010000006">
    <property type="protein sequence ID" value="KAJ3647813.1"/>
    <property type="molecule type" value="Genomic_DNA"/>
</dbReference>
<comment type="caution">
    <text evidence="3">The sequence shown here is derived from an EMBL/GenBank/DDBJ whole genome shotgun (WGS) entry which is preliminary data.</text>
</comment>
<dbReference type="InterPro" id="IPR007531">
    <property type="entry name" value="Dysbindin"/>
</dbReference>
<dbReference type="AlphaFoldDB" id="A0AA38M935"/>
<sequence>MFSTIRDKLLNVTKTVPLFSSNSDKSQVQCAVNLNAGSDILTRYQNEWEVIHSTNEENAKKAEEAADLIAKVTTKIQRDKESLGVMTHLLSNSNLMLNISNCTKQIEQLYRGFSEVEEGLLQLEDLIDTVEFESMKKQHRYHLQQYKARKEESLKTFETSLQQKHDRTVADLEDKKKKELEERQKVFHEAFKNDLEIFKNFGTIPKLDLPKKQPSALLEEIQVDYDEKELDQFFEDNE</sequence>
<dbReference type="GO" id="GO:0005737">
    <property type="term" value="C:cytoplasm"/>
    <property type="evidence" value="ECO:0007669"/>
    <property type="project" value="InterPro"/>
</dbReference>
<dbReference type="PANTHER" id="PTHR16294">
    <property type="entry name" value="DYSTROBREVIN BINDING PROTEIN 1 DYSBINDIN"/>
    <property type="match status" value="1"/>
</dbReference>
<evidence type="ECO:0000313" key="4">
    <source>
        <dbReference type="Proteomes" id="UP001168821"/>
    </source>
</evidence>
<keyword evidence="4" id="KW-1185">Reference proteome</keyword>
<accession>A0AA38M935</accession>
<protein>
    <recommendedName>
        <fullName evidence="5">Dysbindin</fullName>
    </recommendedName>
</protein>
<reference evidence="3" key="1">
    <citation type="journal article" date="2023" name="G3 (Bethesda)">
        <title>Whole genome assemblies of Zophobas morio and Tenebrio molitor.</title>
        <authorList>
            <person name="Kaur S."/>
            <person name="Stinson S.A."/>
            <person name="diCenzo G.C."/>
        </authorList>
    </citation>
    <scope>NUCLEOTIDE SEQUENCE</scope>
    <source>
        <strain evidence="3">QUZm001</strain>
    </source>
</reference>
<evidence type="ECO:0008006" key="5">
    <source>
        <dbReference type="Google" id="ProtNLM"/>
    </source>
</evidence>
<dbReference type="PANTHER" id="PTHR16294:SF6">
    <property type="entry name" value="DYNAMIN N-TERMINAL DOMAIN-CONTAINING PROTEIN"/>
    <property type="match status" value="1"/>
</dbReference>
<evidence type="ECO:0000256" key="2">
    <source>
        <dbReference type="SAM" id="Coils"/>
    </source>
</evidence>
<dbReference type="Proteomes" id="UP001168821">
    <property type="component" value="Unassembled WGS sequence"/>
</dbReference>
<keyword evidence="2" id="KW-0175">Coiled coil</keyword>
<feature type="coiled-coil region" evidence="2">
    <location>
        <begin position="162"/>
        <end position="189"/>
    </location>
</feature>
<comment type="similarity">
    <text evidence="1">Belongs to the dysbindin family.</text>
</comment>
<evidence type="ECO:0000313" key="3">
    <source>
        <dbReference type="EMBL" id="KAJ3647813.1"/>
    </source>
</evidence>
<proteinExistence type="inferred from homology"/>
<evidence type="ECO:0000256" key="1">
    <source>
        <dbReference type="ARBA" id="ARBA00008686"/>
    </source>
</evidence>
<organism evidence="3 4">
    <name type="scientific">Zophobas morio</name>
    <dbReference type="NCBI Taxonomy" id="2755281"/>
    <lineage>
        <taxon>Eukaryota</taxon>
        <taxon>Metazoa</taxon>
        <taxon>Ecdysozoa</taxon>
        <taxon>Arthropoda</taxon>
        <taxon>Hexapoda</taxon>
        <taxon>Insecta</taxon>
        <taxon>Pterygota</taxon>
        <taxon>Neoptera</taxon>
        <taxon>Endopterygota</taxon>
        <taxon>Coleoptera</taxon>
        <taxon>Polyphaga</taxon>
        <taxon>Cucujiformia</taxon>
        <taxon>Tenebrionidae</taxon>
        <taxon>Zophobas</taxon>
    </lineage>
</organism>
<gene>
    <name evidence="3" type="ORF">Zmor_019671</name>
</gene>